<keyword evidence="5" id="KW-0227">DNA damage</keyword>
<dbReference type="AlphaFoldDB" id="A0A9P5XEE0"/>
<evidence type="ECO:0000256" key="5">
    <source>
        <dbReference type="ARBA" id="ARBA00022763"/>
    </source>
</evidence>
<feature type="region of interest" description="Disordered" evidence="9">
    <location>
        <begin position="389"/>
        <end position="421"/>
    </location>
</feature>
<proteinExistence type="inferred from homology"/>
<dbReference type="EMBL" id="MU151166">
    <property type="protein sequence ID" value="KAF9448286.1"/>
    <property type="molecule type" value="Genomic_DNA"/>
</dbReference>
<dbReference type="Gene3D" id="3.20.20.150">
    <property type="entry name" value="Divalent-metal-dependent TIM barrel enzymes"/>
    <property type="match status" value="1"/>
</dbReference>
<comment type="cofactor">
    <cofactor evidence="1">
        <name>Zn(2+)</name>
        <dbReference type="ChEBI" id="CHEBI:29105"/>
    </cofactor>
</comment>
<keyword evidence="12" id="KW-1185">Reference proteome</keyword>
<dbReference type="InterPro" id="IPR013022">
    <property type="entry name" value="Xyl_isomerase-like_TIM-brl"/>
</dbReference>
<comment type="caution">
    <text evidence="11">The sequence shown here is derived from an EMBL/GenBank/DDBJ whole genome shotgun (WGS) entry which is preliminary data.</text>
</comment>
<evidence type="ECO:0000256" key="2">
    <source>
        <dbReference type="ARBA" id="ARBA00005340"/>
    </source>
</evidence>
<dbReference type="InterPro" id="IPR036237">
    <property type="entry name" value="Xyl_isomerase-like_sf"/>
</dbReference>
<feature type="compositionally biased region" description="Polar residues" evidence="9">
    <location>
        <begin position="1"/>
        <end position="18"/>
    </location>
</feature>
<organism evidence="11 12">
    <name type="scientific">Macrolepiota fuliginosa MF-IS2</name>
    <dbReference type="NCBI Taxonomy" id="1400762"/>
    <lineage>
        <taxon>Eukaryota</taxon>
        <taxon>Fungi</taxon>
        <taxon>Dikarya</taxon>
        <taxon>Basidiomycota</taxon>
        <taxon>Agaricomycotina</taxon>
        <taxon>Agaricomycetes</taxon>
        <taxon>Agaricomycetidae</taxon>
        <taxon>Agaricales</taxon>
        <taxon>Agaricineae</taxon>
        <taxon>Agaricaceae</taxon>
        <taxon>Macrolepiota</taxon>
    </lineage>
</organism>
<evidence type="ECO:0000256" key="4">
    <source>
        <dbReference type="ARBA" id="ARBA00022723"/>
    </source>
</evidence>
<feature type="compositionally biased region" description="Basic and acidic residues" evidence="9">
    <location>
        <begin position="390"/>
        <end position="399"/>
    </location>
</feature>
<evidence type="ECO:0000256" key="8">
    <source>
        <dbReference type="ARBA" id="ARBA00023204"/>
    </source>
</evidence>
<evidence type="ECO:0000256" key="7">
    <source>
        <dbReference type="ARBA" id="ARBA00022833"/>
    </source>
</evidence>
<evidence type="ECO:0000256" key="3">
    <source>
        <dbReference type="ARBA" id="ARBA00021759"/>
    </source>
</evidence>
<keyword evidence="6" id="KW-0378">Hydrolase</keyword>
<dbReference type="InterPro" id="IPR001719">
    <property type="entry name" value="AP_endonuc_2"/>
</dbReference>
<dbReference type="HAMAP" id="MF_00152">
    <property type="entry name" value="Nfo"/>
    <property type="match status" value="1"/>
</dbReference>
<dbReference type="GO" id="GO:0005634">
    <property type="term" value="C:nucleus"/>
    <property type="evidence" value="ECO:0007669"/>
    <property type="project" value="TreeGrafter"/>
</dbReference>
<evidence type="ECO:0000256" key="1">
    <source>
        <dbReference type="ARBA" id="ARBA00001947"/>
    </source>
</evidence>
<dbReference type="CDD" id="cd00019">
    <property type="entry name" value="AP2Ec"/>
    <property type="match status" value="1"/>
</dbReference>
<dbReference type="PANTHER" id="PTHR21445">
    <property type="entry name" value="ENDONUCLEASE IV ENDODEOXYRIBONUCLEASE IV"/>
    <property type="match status" value="1"/>
</dbReference>
<name>A0A9P5XEE0_9AGAR</name>
<reference evidence="11" key="1">
    <citation type="submission" date="2020-11" db="EMBL/GenBank/DDBJ databases">
        <authorList>
            <consortium name="DOE Joint Genome Institute"/>
            <person name="Ahrendt S."/>
            <person name="Riley R."/>
            <person name="Andreopoulos W."/>
            <person name="Labutti K."/>
            <person name="Pangilinan J."/>
            <person name="Ruiz-Duenas F.J."/>
            <person name="Barrasa J.M."/>
            <person name="Sanchez-Garcia M."/>
            <person name="Camarero S."/>
            <person name="Miyauchi S."/>
            <person name="Serrano A."/>
            <person name="Linde D."/>
            <person name="Babiker R."/>
            <person name="Drula E."/>
            <person name="Ayuso-Fernandez I."/>
            <person name="Pacheco R."/>
            <person name="Padilla G."/>
            <person name="Ferreira P."/>
            <person name="Barriuso J."/>
            <person name="Kellner H."/>
            <person name="Castanera R."/>
            <person name="Alfaro M."/>
            <person name="Ramirez L."/>
            <person name="Pisabarro A.G."/>
            <person name="Kuo A."/>
            <person name="Tritt A."/>
            <person name="Lipzen A."/>
            <person name="He G."/>
            <person name="Yan M."/>
            <person name="Ng V."/>
            <person name="Cullen D."/>
            <person name="Martin F."/>
            <person name="Rosso M.-N."/>
            <person name="Henrissat B."/>
            <person name="Hibbett D."/>
            <person name="Martinez A.T."/>
            <person name="Grigoriev I.V."/>
        </authorList>
    </citation>
    <scope>NUCLEOTIDE SEQUENCE</scope>
    <source>
        <strain evidence="11">MF-IS2</strain>
    </source>
</reference>
<dbReference type="GO" id="GO:0006284">
    <property type="term" value="P:base-excision repair"/>
    <property type="evidence" value="ECO:0007669"/>
    <property type="project" value="TreeGrafter"/>
</dbReference>
<dbReference type="InterPro" id="IPR018246">
    <property type="entry name" value="AP_endonuc_F2_Zn_BS"/>
</dbReference>
<dbReference type="PROSITE" id="PS00729">
    <property type="entry name" value="AP_NUCLEASE_F2_1"/>
    <property type="match status" value="1"/>
</dbReference>
<keyword evidence="4" id="KW-0479">Metal-binding</keyword>
<dbReference type="PROSITE" id="PS51432">
    <property type="entry name" value="AP_NUCLEASE_F2_4"/>
    <property type="match status" value="1"/>
</dbReference>
<dbReference type="NCBIfam" id="TIGR00587">
    <property type="entry name" value="nfo"/>
    <property type="match status" value="1"/>
</dbReference>
<dbReference type="GO" id="GO:0008081">
    <property type="term" value="F:phosphoric diester hydrolase activity"/>
    <property type="evidence" value="ECO:0007669"/>
    <property type="project" value="TreeGrafter"/>
</dbReference>
<keyword evidence="8" id="KW-0234">DNA repair</keyword>
<dbReference type="PROSITE" id="PS00730">
    <property type="entry name" value="AP_NUCLEASE_F2_2"/>
    <property type="match status" value="1"/>
</dbReference>
<dbReference type="SMART" id="SM00518">
    <property type="entry name" value="AP2Ec"/>
    <property type="match status" value="1"/>
</dbReference>
<evidence type="ECO:0000256" key="9">
    <source>
        <dbReference type="SAM" id="MobiDB-lite"/>
    </source>
</evidence>
<dbReference type="GO" id="GO:0003677">
    <property type="term" value="F:DNA binding"/>
    <property type="evidence" value="ECO:0007669"/>
    <property type="project" value="InterPro"/>
</dbReference>
<dbReference type="SUPFAM" id="SSF51658">
    <property type="entry name" value="Xylose isomerase-like"/>
    <property type="match status" value="1"/>
</dbReference>
<keyword evidence="7" id="KW-0862">Zinc</keyword>
<feature type="domain" description="Xylose isomerase-like TIM barrel" evidence="10">
    <location>
        <begin position="88"/>
        <end position="350"/>
    </location>
</feature>
<keyword evidence="11" id="KW-0255">Endonuclease</keyword>
<dbReference type="PROSITE" id="PS00731">
    <property type="entry name" value="AP_NUCLEASE_F2_3"/>
    <property type="match status" value="1"/>
</dbReference>
<gene>
    <name evidence="11" type="ORF">P691DRAFT_760043</name>
</gene>
<keyword evidence="11" id="KW-0540">Nuclease</keyword>
<dbReference type="NCBIfam" id="NF002199">
    <property type="entry name" value="PRK01060.1-4"/>
    <property type="match status" value="1"/>
</dbReference>
<dbReference type="Pfam" id="PF01261">
    <property type="entry name" value="AP_endonuc_2"/>
    <property type="match status" value="1"/>
</dbReference>
<accession>A0A9P5XEE0</accession>
<dbReference type="PANTHER" id="PTHR21445:SF0">
    <property type="entry name" value="APURINIC-APYRIMIDINIC ENDONUCLEASE"/>
    <property type="match status" value="1"/>
</dbReference>
<dbReference type="Proteomes" id="UP000807342">
    <property type="component" value="Unassembled WGS sequence"/>
</dbReference>
<evidence type="ECO:0000313" key="11">
    <source>
        <dbReference type="EMBL" id="KAF9448286.1"/>
    </source>
</evidence>
<dbReference type="OrthoDB" id="7663182at2759"/>
<sequence length="421" mass="46743">MPQTRRITRSSVTNAAETSQDEPPKKLRTPRARASTQEKGTEGDGLPPSRRAKVKHVSKPETFIPRVKSLWKVGAHVSASGGVENAVTNAAKIGANAFALFLKSQRKWTSPALTEESIKLFKERMKEHEYSAEVVLPHGSYLINLGNPDQDKREKAFECFLDDLKRCELLGLKYYNFHPGSTVGNATKEESISLIAQCINRAHRETKYVVTVVENMAGAGNAIGGDFMDLHGIINEVEDKSRVGVCLDTCHTFASGYDLRTETAWNEMMTKFDEQVGLSYLRGMHLNDSKTELGSKKDRHENIGLGFLALGTFRHLMNDPRVQNIPMILETPSFELPVDVWAKEIAVLQQLSATTTKSKDNGEALRSVIGEARTDEALTDVVKAAVRIAEGAKGKKEGTGKTQRSRKRKRDEEDGEDEENE</sequence>
<evidence type="ECO:0000256" key="6">
    <source>
        <dbReference type="ARBA" id="ARBA00022801"/>
    </source>
</evidence>
<evidence type="ECO:0000259" key="10">
    <source>
        <dbReference type="Pfam" id="PF01261"/>
    </source>
</evidence>
<evidence type="ECO:0000313" key="12">
    <source>
        <dbReference type="Proteomes" id="UP000807342"/>
    </source>
</evidence>
<dbReference type="GO" id="GO:0003906">
    <property type="term" value="F:DNA-(apurinic or apyrimidinic site) endonuclease activity"/>
    <property type="evidence" value="ECO:0007669"/>
    <property type="project" value="TreeGrafter"/>
</dbReference>
<protein>
    <recommendedName>
        <fullName evidence="3">Apurinic-apyrimidinic endonuclease 1</fullName>
    </recommendedName>
</protein>
<dbReference type="GO" id="GO:0005739">
    <property type="term" value="C:mitochondrion"/>
    <property type="evidence" value="ECO:0007669"/>
    <property type="project" value="TreeGrafter"/>
</dbReference>
<dbReference type="GO" id="GO:0008270">
    <property type="term" value="F:zinc ion binding"/>
    <property type="evidence" value="ECO:0007669"/>
    <property type="project" value="InterPro"/>
</dbReference>
<comment type="similarity">
    <text evidence="2">Belongs to the AP endonuclease 2 family.</text>
</comment>
<feature type="region of interest" description="Disordered" evidence="9">
    <location>
        <begin position="1"/>
        <end position="52"/>
    </location>
</feature>
<dbReference type="FunFam" id="3.20.20.150:FF:000001">
    <property type="entry name" value="Probable endonuclease 4"/>
    <property type="match status" value="1"/>
</dbReference>